<evidence type="ECO:0000256" key="1">
    <source>
        <dbReference type="ARBA" id="ARBA00008777"/>
    </source>
</evidence>
<dbReference type="GO" id="GO:0003735">
    <property type="term" value="F:structural constituent of ribosome"/>
    <property type="evidence" value="ECO:0007669"/>
    <property type="project" value="InterPro"/>
</dbReference>
<accession>A0A2H0KNG2</accession>
<dbReference type="SUPFAM" id="SSF64263">
    <property type="entry name" value="Prokaryotic ribosomal protein L17"/>
    <property type="match status" value="1"/>
</dbReference>
<dbReference type="InterPro" id="IPR000456">
    <property type="entry name" value="Ribosomal_bL17"/>
</dbReference>
<reference evidence="7 8" key="1">
    <citation type="submission" date="2017-09" db="EMBL/GenBank/DDBJ databases">
        <title>Depth-based differentiation of microbial function through sediment-hosted aquifers and enrichment of novel symbionts in the deep terrestrial subsurface.</title>
        <authorList>
            <person name="Probst A.J."/>
            <person name="Ladd B."/>
            <person name="Jarett J.K."/>
            <person name="Geller-Mcgrath D.E."/>
            <person name="Sieber C.M."/>
            <person name="Emerson J.B."/>
            <person name="Anantharaman K."/>
            <person name="Thomas B.C."/>
            <person name="Malmstrom R."/>
            <person name="Stieglmeier M."/>
            <person name="Klingl A."/>
            <person name="Woyke T."/>
            <person name="Ryan C.M."/>
            <person name="Banfield J.F."/>
        </authorList>
    </citation>
    <scope>NUCLEOTIDE SEQUENCE [LARGE SCALE GENOMIC DNA]</scope>
    <source>
        <strain evidence="7">CG11_big_fil_rev_8_21_14_0_20_35_14</strain>
    </source>
</reference>
<keyword evidence="3 5" id="KW-0687">Ribonucleoprotein</keyword>
<dbReference type="Proteomes" id="UP000229570">
    <property type="component" value="Unassembled WGS sequence"/>
</dbReference>
<dbReference type="Gene3D" id="3.90.1030.10">
    <property type="entry name" value="Ribosomal protein L17"/>
    <property type="match status" value="1"/>
</dbReference>
<dbReference type="GO" id="GO:0006412">
    <property type="term" value="P:translation"/>
    <property type="evidence" value="ECO:0007669"/>
    <property type="project" value="InterPro"/>
</dbReference>
<dbReference type="InterPro" id="IPR036373">
    <property type="entry name" value="Ribosomal_bL17_sf"/>
</dbReference>
<keyword evidence="2 5" id="KW-0689">Ribosomal protein</keyword>
<dbReference type="PANTHER" id="PTHR14413">
    <property type="entry name" value="RIBOSOMAL PROTEIN L17"/>
    <property type="match status" value="1"/>
</dbReference>
<name>A0A2H0KNG2_9BACT</name>
<dbReference type="AlphaFoldDB" id="A0A2H0KNG2"/>
<dbReference type="EMBL" id="PCVL01000012">
    <property type="protein sequence ID" value="PIQ72792.1"/>
    <property type="molecule type" value="Genomic_DNA"/>
</dbReference>
<gene>
    <name evidence="7" type="primary">rplQ</name>
    <name evidence="7" type="ORF">COV86_01190</name>
</gene>
<dbReference type="Pfam" id="PF01196">
    <property type="entry name" value="Ribosomal_L17"/>
    <property type="match status" value="1"/>
</dbReference>
<dbReference type="GO" id="GO:0022625">
    <property type="term" value="C:cytosolic large ribosomal subunit"/>
    <property type="evidence" value="ECO:0007669"/>
    <property type="project" value="TreeGrafter"/>
</dbReference>
<evidence type="ECO:0000256" key="4">
    <source>
        <dbReference type="ARBA" id="ARBA00035494"/>
    </source>
</evidence>
<evidence type="ECO:0000256" key="2">
    <source>
        <dbReference type="ARBA" id="ARBA00022980"/>
    </source>
</evidence>
<dbReference type="PANTHER" id="PTHR14413:SF16">
    <property type="entry name" value="LARGE RIBOSOMAL SUBUNIT PROTEIN BL17M"/>
    <property type="match status" value="1"/>
</dbReference>
<sequence>MRHGVKKIKFNWGKDANKMLMRKLAINFLSNGHLQTTLTKAKALKPYLEKLVSKMKLKSEANKNYLLRYLGEEKIINNGFKVVGPALSKINGGYVRIVKMNMRSTDGATMARIIWVYPVVSEEIKNEKLNRTNKTS</sequence>
<comment type="similarity">
    <text evidence="1 5">Belongs to the bacterial ribosomal protein bL17 family.</text>
</comment>
<evidence type="ECO:0000256" key="3">
    <source>
        <dbReference type="ARBA" id="ARBA00023274"/>
    </source>
</evidence>
<evidence type="ECO:0000313" key="7">
    <source>
        <dbReference type="EMBL" id="PIQ72792.1"/>
    </source>
</evidence>
<proteinExistence type="inferred from homology"/>
<evidence type="ECO:0000256" key="5">
    <source>
        <dbReference type="RuleBase" id="RU000660"/>
    </source>
</evidence>
<organism evidence="7 8">
    <name type="scientific">Candidatus Roizmanbacteria bacterium CG11_big_fil_rev_8_21_14_0_20_35_14</name>
    <dbReference type="NCBI Taxonomy" id="1974855"/>
    <lineage>
        <taxon>Bacteria</taxon>
        <taxon>Candidatus Roizmaniibacteriota</taxon>
    </lineage>
</organism>
<comment type="caution">
    <text evidence="7">The sequence shown here is derived from an EMBL/GenBank/DDBJ whole genome shotgun (WGS) entry which is preliminary data.</text>
</comment>
<evidence type="ECO:0000313" key="8">
    <source>
        <dbReference type="Proteomes" id="UP000229570"/>
    </source>
</evidence>
<protein>
    <recommendedName>
        <fullName evidence="4 6">50S ribosomal protein L17</fullName>
    </recommendedName>
</protein>
<dbReference type="NCBIfam" id="TIGR00059">
    <property type="entry name" value="L17"/>
    <property type="match status" value="1"/>
</dbReference>
<evidence type="ECO:0000256" key="6">
    <source>
        <dbReference type="RuleBase" id="RU000661"/>
    </source>
</evidence>